<dbReference type="RefSeq" id="WP_026800141.1">
    <property type="nucleotide sequence ID" value="NZ_AULI01000007.1"/>
</dbReference>
<comment type="caution">
    <text evidence="2">The sequence shown here is derived from an EMBL/GenBank/DDBJ whole genome shotgun (WGS) entry which is preliminary data.</text>
</comment>
<accession>A0A0A5GNB0</accession>
<dbReference type="STRING" id="1385510.GCA_000425205_01729"/>
<evidence type="ECO:0000256" key="1">
    <source>
        <dbReference type="SAM" id="MobiDB-lite"/>
    </source>
</evidence>
<sequence>MDEKQQVDRPVFDDLNDRLIAEPTDAPAFSVKTSTDPKSVLEDNPYFDRSKPHTKEEIEKFKAFFGEK</sequence>
<protein>
    <submittedName>
        <fullName evidence="2">Uncharacterized protein</fullName>
    </submittedName>
</protein>
<gene>
    <name evidence="2" type="ORF">N781_15655</name>
</gene>
<evidence type="ECO:0000313" key="2">
    <source>
        <dbReference type="EMBL" id="KGX92738.1"/>
    </source>
</evidence>
<dbReference type="EMBL" id="AVPE01000005">
    <property type="protein sequence ID" value="KGX92738.1"/>
    <property type="molecule type" value="Genomic_DNA"/>
</dbReference>
<reference evidence="2 3" key="1">
    <citation type="submission" date="2013-08" db="EMBL/GenBank/DDBJ databases">
        <authorList>
            <person name="Huang J."/>
            <person name="Wang G."/>
        </authorList>
    </citation>
    <scope>NUCLEOTIDE SEQUENCE [LARGE SCALE GENOMIC DNA]</scope>
    <source>
        <strain evidence="2 3">JSM 076056</strain>
    </source>
</reference>
<name>A0A0A5GNB0_9BACI</name>
<keyword evidence="3" id="KW-1185">Reference proteome</keyword>
<organism evidence="2 3">
    <name type="scientific">Pontibacillus halophilus JSM 076056 = DSM 19796</name>
    <dbReference type="NCBI Taxonomy" id="1385510"/>
    <lineage>
        <taxon>Bacteria</taxon>
        <taxon>Bacillati</taxon>
        <taxon>Bacillota</taxon>
        <taxon>Bacilli</taxon>
        <taxon>Bacillales</taxon>
        <taxon>Bacillaceae</taxon>
        <taxon>Pontibacillus</taxon>
    </lineage>
</organism>
<proteinExistence type="predicted"/>
<evidence type="ECO:0000313" key="3">
    <source>
        <dbReference type="Proteomes" id="UP000030528"/>
    </source>
</evidence>
<dbReference type="OrthoDB" id="2469080at2"/>
<dbReference type="AlphaFoldDB" id="A0A0A5GNB0"/>
<feature type="region of interest" description="Disordered" evidence="1">
    <location>
        <begin position="28"/>
        <end position="50"/>
    </location>
</feature>
<dbReference type="eggNOG" id="ENOG5030CGR">
    <property type="taxonomic scope" value="Bacteria"/>
</dbReference>
<dbReference type="Proteomes" id="UP000030528">
    <property type="component" value="Unassembled WGS sequence"/>
</dbReference>